<name>A0ABW9NSL5_9ACTN</name>
<evidence type="ECO:0000313" key="2">
    <source>
        <dbReference type="Proteomes" id="UP000460558"/>
    </source>
</evidence>
<dbReference type="Proteomes" id="UP000460558">
    <property type="component" value="Unassembled WGS sequence"/>
</dbReference>
<keyword evidence="2" id="KW-1185">Reference proteome</keyword>
<organism evidence="1 2">
    <name type="scientific">Streptomyces katsurahamanus</name>
    <dbReference type="NCBI Taxonomy" id="2577098"/>
    <lineage>
        <taxon>Bacteria</taxon>
        <taxon>Bacillati</taxon>
        <taxon>Actinomycetota</taxon>
        <taxon>Actinomycetes</taxon>
        <taxon>Kitasatosporales</taxon>
        <taxon>Streptomycetaceae</taxon>
        <taxon>Streptomyces</taxon>
    </lineage>
</organism>
<accession>A0ABW9NSL5</accession>
<dbReference type="RefSeq" id="WP_153482777.1">
    <property type="nucleotide sequence ID" value="NZ_VDEQ01000109.1"/>
</dbReference>
<gene>
    <name evidence="1" type="ORF">FFZ77_11205</name>
</gene>
<protein>
    <submittedName>
        <fullName evidence="1">Uncharacterized protein</fullName>
    </submittedName>
</protein>
<sequence length="60" mass="6660">MSQVNIARPHTPGYDELVPSHYALKVGDIDAMRVPRESVTRFIPVDTISPSIPAILEEQT</sequence>
<reference evidence="1 2" key="1">
    <citation type="submission" date="2019-06" db="EMBL/GenBank/DDBJ databases">
        <title>Comparative genomics and metabolomics analyses of clavulanic acid producing Streptomyces species provides insight into specialized metabolism and evolution of beta-lactam biosynthetic gene clusters.</title>
        <authorList>
            <person name="Moore M.A."/>
            <person name="Cruz-Morales P."/>
            <person name="Barona Gomez F."/>
            <person name="Kapil T."/>
        </authorList>
    </citation>
    <scope>NUCLEOTIDE SEQUENCE [LARGE SCALE GENOMIC DNA]</scope>
    <source>
        <strain evidence="1 2">T-272</strain>
    </source>
</reference>
<comment type="caution">
    <text evidence="1">The sequence shown here is derived from an EMBL/GenBank/DDBJ whole genome shotgun (WGS) entry which is preliminary data.</text>
</comment>
<proteinExistence type="predicted"/>
<dbReference type="EMBL" id="VDEQ01000109">
    <property type="protein sequence ID" value="MQS36146.1"/>
    <property type="molecule type" value="Genomic_DNA"/>
</dbReference>
<evidence type="ECO:0000313" key="1">
    <source>
        <dbReference type="EMBL" id="MQS36146.1"/>
    </source>
</evidence>